<sequence length="153" mass="17463">MNMAEVVFGSLSPSHEIENTTAVSDMKVEITGPVKREMIINALNSRACLYEEDLLQMPRGVQTNGKFVVEYRDGIQYMAAWLTGSVLAFFTISWKMLQQPRLVGNWQWRKYGVELDGDGIGVKALTEDMLLSMHFRSYVFCLGMDDFCYLRCP</sequence>
<accession>A0A2Z6NDG4</accession>
<name>A0A2Z6NDG4_TRISU</name>
<keyword evidence="2" id="KW-1185">Reference proteome</keyword>
<evidence type="ECO:0000313" key="2">
    <source>
        <dbReference type="Proteomes" id="UP000242715"/>
    </source>
</evidence>
<evidence type="ECO:0000313" key="1">
    <source>
        <dbReference type="EMBL" id="GAU41736.1"/>
    </source>
</evidence>
<dbReference type="AlphaFoldDB" id="A0A2Z6NDG4"/>
<gene>
    <name evidence="1" type="ORF">TSUD_349970</name>
</gene>
<proteinExistence type="predicted"/>
<organism evidence="1 2">
    <name type="scientific">Trifolium subterraneum</name>
    <name type="common">Subterranean clover</name>
    <dbReference type="NCBI Taxonomy" id="3900"/>
    <lineage>
        <taxon>Eukaryota</taxon>
        <taxon>Viridiplantae</taxon>
        <taxon>Streptophyta</taxon>
        <taxon>Embryophyta</taxon>
        <taxon>Tracheophyta</taxon>
        <taxon>Spermatophyta</taxon>
        <taxon>Magnoliopsida</taxon>
        <taxon>eudicotyledons</taxon>
        <taxon>Gunneridae</taxon>
        <taxon>Pentapetalae</taxon>
        <taxon>rosids</taxon>
        <taxon>fabids</taxon>
        <taxon>Fabales</taxon>
        <taxon>Fabaceae</taxon>
        <taxon>Papilionoideae</taxon>
        <taxon>50 kb inversion clade</taxon>
        <taxon>NPAAA clade</taxon>
        <taxon>Hologalegina</taxon>
        <taxon>IRL clade</taxon>
        <taxon>Trifolieae</taxon>
        <taxon>Trifolium</taxon>
    </lineage>
</organism>
<dbReference type="Proteomes" id="UP000242715">
    <property type="component" value="Unassembled WGS sequence"/>
</dbReference>
<protein>
    <submittedName>
        <fullName evidence="1">Uncharacterized protein</fullName>
    </submittedName>
</protein>
<dbReference type="EMBL" id="DF973877">
    <property type="protein sequence ID" value="GAU41736.1"/>
    <property type="molecule type" value="Genomic_DNA"/>
</dbReference>
<reference evidence="2" key="1">
    <citation type="journal article" date="2017" name="Front. Plant Sci.">
        <title>Climate Clever Clovers: New Paradigm to Reduce the Environmental Footprint of Ruminants by Breeding Low Methanogenic Forages Utilizing Haplotype Variation.</title>
        <authorList>
            <person name="Kaur P."/>
            <person name="Appels R."/>
            <person name="Bayer P.E."/>
            <person name="Keeble-Gagnere G."/>
            <person name="Wang J."/>
            <person name="Hirakawa H."/>
            <person name="Shirasawa K."/>
            <person name="Vercoe P."/>
            <person name="Stefanova K."/>
            <person name="Durmic Z."/>
            <person name="Nichols P."/>
            <person name="Revell C."/>
            <person name="Isobe S.N."/>
            <person name="Edwards D."/>
            <person name="Erskine W."/>
        </authorList>
    </citation>
    <scope>NUCLEOTIDE SEQUENCE [LARGE SCALE GENOMIC DNA]</scope>
    <source>
        <strain evidence="2">cv. Daliak</strain>
    </source>
</reference>
<dbReference type="OrthoDB" id="186072at2759"/>